<dbReference type="PANTHER" id="PTHR35535:SF2">
    <property type="entry name" value="DUF306 DOMAIN-CONTAINING PROTEIN"/>
    <property type="match status" value="1"/>
</dbReference>
<evidence type="ECO:0000313" key="5">
    <source>
        <dbReference type="Proteomes" id="UP000194161"/>
    </source>
</evidence>
<feature type="chain" id="PRO_5011986650" description="DUF306 domain-containing protein" evidence="2">
    <location>
        <begin position="25"/>
        <end position="188"/>
    </location>
</feature>
<dbReference type="Pfam" id="PF03724">
    <property type="entry name" value="META"/>
    <property type="match status" value="1"/>
</dbReference>
<keyword evidence="5" id="KW-1185">Reference proteome</keyword>
<feature type="region of interest" description="Disordered" evidence="1">
    <location>
        <begin position="32"/>
        <end position="52"/>
    </location>
</feature>
<feature type="compositionally biased region" description="Low complexity" evidence="1">
    <location>
        <begin position="42"/>
        <end position="52"/>
    </location>
</feature>
<evidence type="ECO:0000256" key="1">
    <source>
        <dbReference type="SAM" id="MobiDB-lite"/>
    </source>
</evidence>
<feature type="signal peptide" evidence="2">
    <location>
        <begin position="1"/>
        <end position="24"/>
    </location>
</feature>
<dbReference type="Proteomes" id="UP000194161">
    <property type="component" value="Chromosome"/>
</dbReference>
<sequence>MSIVSYTRAVPPALLALGFAVLLAACAGKPATPAPSEPKVQARAQGPGAANAATSADSLAQTSWELERWTRSDGGPARAVPRGANGEPVQLTFLAQGRQYRVTGFAGCNRHAGTYLLSGGALTIQAPAATRMACPQPELAAFESAYLQALGQVHTFSLDSGGAPRRLSFTLQNGDVLDYVRRADPPTP</sequence>
<reference evidence="4 5" key="1">
    <citation type="submission" date="2017-05" db="EMBL/GenBank/DDBJ databases">
        <title>Complete and WGS of Bordetella genogroups.</title>
        <authorList>
            <person name="Spilker T."/>
            <person name="LiPuma J."/>
        </authorList>
    </citation>
    <scope>NUCLEOTIDE SEQUENCE [LARGE SCALE GENOMIC DNA]</scope>
    <source>
        <strain evidence="4 5">AU7206</strain>
    </source>
</reference>
<name>A0A1W6Z8F0_9BORD</name>
<dbReference type="RefSeq" id="WP_086077400.1">
    <property type="nucleotide sequence ID" value="NZ_CP021111.1"/>
</dbReference>
<dbReference type="AlphaFoldDB" id="A0A1W6Z8F0"/>
<keyword evidence="2" id="KW-0732">Signal</keyword>
<dbReference type="KEGG" id="bgm:CAL15_04020"/>
<dbReference type="PANTHER" id="PTHR35535">
    <property type="entry name" value="HEAT SHOCK PROTEIN HSLJ"/>
    <property type="match status" value="1"/>
</dbReference>
<dbReference type="STRING" id="463040.CAL15_04020"/>
<evidence type="ECO:0000313" key="4">
    <source>
        <dbReference type="EMBL" id="ARP93619.1"/>
    </source>
</evidence>
<dbReference type="Gene3D" id="2.40.128.270">
    <property type="match status" value="1"/>
</dbReference>
<dbReference type="InterPro" id="IPR005184">
    <property type="entry name" value="DUF306_Meta_HslJ"/>
</dbReference>
<dbReference type="OrthoDB" id="423130at2"/>
<dbReference type="InterPro" id="IPR053147">
    <property type="entry name" value="Hsp_HslJ-like"/>
</dbReference>
<feature type="domain" description="DUF306" evidence="3">
    <location>
        <begin position="58"/>
        <end position="174"/>
    </location>
</feature>
<evidence type="ECO:0000259" key="3">
    <source>
        <dbReference type="Pfam" id="PF03724"/>
    </source>
</evidence>
<proteinExistence type="predicted"/>
<protein>
    <recommendedName>
        <fullName evidence="3">DUF306 domain-containing protein</fullName>
    </recommendedName>
</protein>
<organism evidence="4 5">
    <name type="scientific">Bordetella genomosp. 13</name>
    <dbReference type="NCBI Taxonomy" id="463040"/>
    <lineage>
        <taxon>Bacteria</taxon>
        <taxon>Pseudomonadati</taxon>
        <taxon>Pseudomonadota</taxon>
        <taxon>Betaproteobacteria</taxon>
        <taxon>Burkholderiales</taxon>
        <taxon>Alcaligenaceae</taxon>
        <taxon>Bordetella</taxon>
    </lineage>
</organism>
<dbReference type="InterPro" id="IPR038670">
    <property type="entry name" value="HslJ-like_sf"/>
</dbReference>
<dbReference type="EMBL" id="CP021111">
    <property type="protein sequence ID" value="ARP93619.1"/>
    <property type="molecule type" value="Genomic_DNA"/>
</dbReference>
<evidence type="ECO:0000256" key="2">
    <source>
        <dbReference type="SAM" id="SignalP"/>
    </source>
</evidence>
<gene>
    <name evidence="4" type="ORF">CAL15_04020</name>
</gene>
<accession>A0A1W6Z8F0</accession>